<dbReference type="SUPFAM" id="SSF56601">
    <property type="entry name" value="beta-lactamase/transpeptidase-like"/>
    <property type="match status" value="1"/>
</dbReference>
<feature type="domain" description="Peptidase S12 Pab87-related C-terminal" evidence="4">
    <location>
        <begin position="398"/>
        <end position="501"/>
    </location>
</feature>
<dbReference type="Pfam" id="PF11954">
    <property type="entry name" value="DUF3471"/>
    <property type="match status" value="1"/>
</dbReference>
<dbReference type="InterPro" id="IPR012338">
    <property type="entry name" value="Beta-lactam/transpept-like"/>
</dbReference>
<evidence type="ECO:0000259" key="4">
    <source>
        <dbReference type="Pfam" id="PF11954"/>
    </source>
</evidence>
<dbReference type="Gene3D" id="3.40.710.10">
    <property type="entry name" value="DD-peptidase/beta-lactamase superfamily"/>
    <property type="match status" value="1"/>
</dbReference>
<protein>
    <submittedName>
        <fullName evidence="5">Beta-lactamase family protein</fullName>
    </submittedName>
</protein>
<name>A0A6A6PNI1_9PEZI</name>
<evidence type="ECO:0000259" key="3">
    <source>
        <dbReference type="Pfam" id="PF00144"/>
    </source>
</evidence>
<keyword evidence="6" id="KW-1185">Reference proteome</keyword>
<dbReference type="OrthoDB" id="5946976at2759"/>
<dbReference type="Pfam" id="PF00144">
    <property type="entry name" value="Beta-lactamase"/>
    <property type="match status" value="1"/>
</dbReference>
<dbReference type="Proteomes" id="UP000799767">
    <property type="component" value="Unassembled WGS sequence"/>
</dbReference>
<evidence type="ECO:0000256" key="2">
    <source>
        <dbReference type="SAM" id="MobiDB-lite"/>
    </source>
</evidence>
<feature type="domain" description="Beta-lactamase-related" evidence="3">
    <location>
        <begin position="9"/>
        <end position="336"/>
    </location>
</feature>
<gene>
    <name evidence="5" type="ORF">BDY17DRAFT_312175</name>
</gene>
<accession>A0A6A6PNI1</accession>
<dbReference type="EMBL" id="MU001638">
    <property type="protein sequence ID" value="KAF2481465.1"/>
    <property type="molecule type" value="Genomic_DNA"/>
</dbReference>
<dbReference type="PANTHER" id="PTHR46825:SF9">
    <property type="entry name" value="BETA-LACTAMASE-RELATED DOMAIN-CONTAINING PROTEIN"/>
    <property type="match status" value="1"/>
</dbReference>
<sequence>MDWFKSPKFAQHVDALMQEWHVPGLGIAIVQDDTIFAQGFGKANVDPQNPKAITGDTVFDIASCSKQLTAAAVALLVADEDFPQVQWDTPVSKLLDDFVLAKPEYTAGVTVEDLVSHRSGLPRHDFSYLSPRAKHPDTLQTITQSLRHLEIVAPIRSKYMYNNMAFSVLAYLVEVVSGQSFEDFLRQRIWDPLDMKSTNIAPKNAIKAGLPLAQPQRWDGEKFIAVESQDSPEAVGAGLVVTSVTDYAKWIRALMHQQAPISQEVYEDLTLPRSIADWDIDEAAPFTSPSLYSAGLESYHYRGHQVIAHNGGDPGVSTITLWLPEQKFGVVIFGNAGDAYYPINVLRHELVDEALGVPHADRTDWRAKQREDKEKDEANEAEQKEKRRKELCPEHEGKAQPQPGSLEPYLGRYWNDGYRGIEVVINEKQKLFVDMSDRTMGFTIEFEHLCDGTKYIAHQSDYYEDEEDETAAEFVFEGERVVKIGLDLEEDLPSRRIWFDRVKESSLAERPKASR</sequence>
<organism evidence="5 6">
    <name type="scientific">Neohortaea acidophila</name>
    <dbReference type="NCBI Taxonomy" id="245834"/>
    <lineage>
        <taxon>Eukaryota</taxon>
        <taxon>Fungi</taxon>
        <taxon>Dikarya</taxon>
        <taxon>Ascomycota</taxon>
        <taxon>Pezizomycotina</taxon>
        <taxon>Dothideomycetes</taxon>
        <taxon>Dothideomycetidae</taxon>
        <taxon>Mycosphaerellales</taxon>
        <taxon>Teratosphaeriaceae</taxon>
        <taxon>Neohortaea</taxon>
    </lineage>
</organism>
<proteinExistence type="inferred from homology"/>
<dbReference type="PANTHER" id="PTHR46825">
    <property type="entry name" value="D-ALANYL-D-ALANINE-CARBOXYPEPTIDASE/ENDOPEPTIDASE AMPH"/>
    <property type="match status" value="1"/>
</dbReference>
<comment type="similarity">
    <text evidence="1">Belongs to the peptidase S12 family.</text>
</comment>
<evidence type="ECO:0000313" key="6">
    <source>
        <dbReference type="Proteomes" id="UP000799767"/>
    </source>
</evidence>
<dbReference type="InterPro" id="IPR021860">
    <property type="entry name" value="Peptidase_S12_Pab87-rel_C"/>
</dbReference>
<dbReference type="AlphaFoldDB" id="A0A6A6PNI1"/>
<evidence type="ECO:0000256" key="1">
    <source>
        <dbReference type="ARBA" id="ARBA00038215"/>
    </source>
</evidence>
<dbReference type="GeneID" id="54476605"/>
<feature type="compositionally biased region" description="Basic and acidic residues" evidence="2">
    <location>
        <begin position="364"/>
        <end position="398"/>
    </location>
</feature>
<dbReference type="InterPro" id="IPR050491">
    <property type="entry name" value="AmpC-like"/>
</dbReference>
<dbReference type="InterPro" id="IPR001466">
    <property type="entry name" value="Beta-lactam-related"/>
</dbReference>
<reference evidence="5" key="1">
    <citation type="journal article" date="2020" name="Stud. Mycol.">
        <title>101 Dothideomycetes genomes: a test case for predicting lifestyles and emergence of pathogens.</title>
        <authorList>
            <person name="Haridas S."/>
            <person name="Albert R."/>
            <person name="Binder M."/>
            <person name="Bloem J."/>
            <person name="Labutti K."/>
            <person name="Salamov A."/>
            <person name="Andreopoulos B."/>
            <person name="Baker S."/>
            <person name="Barry K."/>
            <person name="Bills G."/>
            <person name="Bluhm B."/>
            <person name="Cannon C."/>
            <person name="Castanera R."/>
            <person name="Culley D."/>
            <person name="Daum C."/>
            <person name="Ezra D."/>
            <person name="Gonzalez J."/>
            <person name="Henrissat B."/>
            <person name="Kuo A."/>
            <person name="Liang C."/>
            <person name="Lipzen A."/>
            <person name="Lutzoni F."/>
            <person name="Magnuson J."/>
            <person name="Mondo S."/>
            <person name="Nolan M."/>
            <person name="Ohm R."/>
            <person name="Pangilinan J."/>
            <person name="Park H.-J."/>
            <person name="Ramirez L."/>
            <person name="Alfaro M."/>
            <person name="Sun H."/>
            <person name="Tritt A."/>
            <person name="Yoshinaga Y."/>
            <person name="Zwiers L.-H."/>
            <person name="Turgeon B."/>
            <person name="Goodwin S."/>
            <person name="Spatafora J."/>
            <person name="Crous P."/>
            <person name="Grigoriev I."/>
        </authorList>
    </citation>
    <scope>NUCLEOTIDE SEQUENCE</scope>
    <source>
        <strain evidence="5">CBS 113389</strain>
    </source>
</reference>
<evidence type="ECO:0000313" key="5">
    <source>
        <dbReference type="EMBL" id="KAF2481465.1"/>
    </source>
</evidence>
<dbReference type="RefSeq" id="XP_033588035.1">
    <property type="nucleotide sequence ID" value="XM_033735603.1"/>
</dbReference>
<feature type="region of interest" description="Disordered" evidence="2">
    <location>
        <begin position="364"/>
        <end position="406"/>
    </location>
</feature>